<feature type="region of interest" description="Disordered" evidence="1">
    <location>
        <begin position="293"/>
        <end position="322"/>
    </location>
</feature>
<gene>
    <name evidence="3" type="ORF">Poli38472_010222</name>
</gene>
<proteinExistence type="predicted"/>
<protein>
    <recommendedName>
        <fullName evidence="2">Sm domain-containing protein</fullName>
    </recommendedName>
</protein>
<dbReference type="GO" id="GO:0071209">
    <property type="term" value="F:U7 snRNA binding"/>
    <property type="evidence" value="ECO:0007669"/>
    <property type="project" value="InterPro"/>
</dbReference>
<dbReference type="SUPFAM" id="SSF50182">
    <property type="entry name" value="Sm-like ribonucleoproteins"/>
    <property type="match status" value="1"/>
</dbReference>
<evidence type="ECO:0000313" key="3">
    <source>
        <dbReference type="EMBL" id="TMW58663.1"/>
    </source>
</evidence>
<dbReference type="Proteomes" id="UP000794436">
    <property type="component" value="Unassembled WGS sequence"/>
</dbReference>
<dbReference type="SMART" id="SM00651">
    <property type="entry name" value="Sm"/>
    <property type="match status" value="1"/>
</dbReference>
<dbReference type="InterPro" id="IPR039267">
    <property type="entry name" value="Lsm11"/>
</dbReference>
<evidence type="ECO:0000256" key="1">
    <source>
        <dbReference type="SAM" id="MobiDB-lite"/>
    </source>
</evidence>
<evidence type="ECO:0000259" key="2">
    <source>
        <dbReference type="SMART" id="SM00651"/>
    </source>
</evidence>
<dbReference type="Gene3D" id="2.30.30.100">
    <property type="match status" value="1"/>
</dbReference>
<feature type="compositionally biased region" description="Basic and acidic residues" evidence="1">
    <location>
        <begin position="293"/>
        <end position="312"/>
    </location>
</feature>
<comment type="caution">
    <text evidence="3">The sequence shown here is derived from an EMBL/GenBank/DDBJ whole genome shotgun (WGS) entry which is preliminary data.</text>
</comment>
<dbReference type="GO" id="GO:0005683">
    <property type="term" value="C:U7 snRNP"/>
    <property type="evidence" value="ECO:0007669"/>
    <property type="project" value="TreeGrafter"/>
</dbReference>
<dbReference type="InterPro" id="IPR010920">
    <property type="entry name" value="LSM_dom_sf"/>
</dbReference>
<dbReference type="PANTHER" id="PTHR21415">
    <property type="entry name" value="U7 SNRNA-ASSOCIATED SM-LIKE PROTEIN LSM11"/>
    <property type="match status" value="1"/>
</dbReference>
<dbReference type="EMBL" id="SPLM01000111">
    <property type="protein sequence ID" value="TMW58663.1"/>
    <property type="molecule type" value="Genomic_DNA"/>
</dbReference>
<reference evidence="3" key="1">
    <citation type="submission" date="2019-03" db="EMBL/GenBank/DDBJ databases">
        <title>Long read genome sequence of the mycoparasitic Pythium oligandrum ATCC 38472 isolated from sugarbeet rhizosphere.</title>
        <authorList>
            <person name="Gaulin E."/>
        </authorList>
    </citation>
    <scope>NUCLEOTIDE SEQUENCE</scope>
    <source>
        <strain evidence="3">ATCC 38472_TT</strain>
    </source>
</reference>
<keyword evidence="4" id="KW-1185">Reference proteome</keyword>
<feature type="region of interest" description="Disordered" evidence="1">
    <location>
        <begin position="145"/>
        <end position="166"/>
    </location>
</feature>
<dbReference type="GO" id="GO:0006398">
    <property type="term" value="P:mRNA 3'-end processing by stem-loop binding and cleavage"/>
    <property type="evidence" value="ECO:0007669"/>
    <property type="project" value="TreeGrafter"/>
</dbReference>
<dbReference type="AlphaFoldDB" id="A0A8K1FHD1"/>
<organism evidence="3 4">
    <name type="scientific">Pythium oligandrum</name>
    <name type="common">Mycoparasitic fungus</name>
    <dbReference type="NCBI Taxonomy" id="41045"/>
    <lineage>
        <taxon>Eukaryota</taxon>
        <taxon>Sar</taxon>
        <taxon>Stramenopiles</taxon>
        <taxon>Oomycota</taxon>
        <taxon>Peronosporomycetes</taxon>
        <taxon>Pythiales</taxon>
        <taxon>Pythiaceae</taxon>
        <taxon>Pythium</taxon>
    </lineage>
</organism>
<dbReference type="OrthoDB" id="437526at2759"/>
<dbReference type="InterPro" id="IPR001163">
    <property type="entry name" value="Sm_dom_euk/arc"/>
</dbReference>
<accession>A0A8K1FHD1</accession>
<feature type="compositionally biased region" description="Low complexity" evidence="1">
    <location>
        <begin position="145"/>
        <end position="164"/>
    </location>
</feature>
<dbReference type="Pfam" id="PF01423">
    <property type="entry name" value="LSM"/>
    <property type="match status" value="1"/>
</dbReference>
<dbReference type="PANTHER" id="PTHR21415:SF1">
    <property type="entry name" value="U7 SNRNA-ASSOCIATED SM-LIKE PROTEIN LSM11"/>
    <property type="match status" value="1"/>
</dbReference>
<sequence>MVVAPDEMEARLRAFYAMVNPGNEQNIAEIVRKYRGKEAALCARLQKKYGKAPDLVSESTPTMDTKANPVKAVSAYDPHYEVFKAVECEESPLDFRSSAFDALKALTTASVKPLVSSVYPLDNIHKCRHLLPESDPNHQRLVTVTPKPVAPKPSTKTQAAASTDTPPPADGFFSALADTYLDGPFTVLRRCFLERKRVQVVIRRVNSIRGTCSGFLKAFDKHMNLVLLDVTEVVIPFDVQLRREAARRDPTSQSTEPLFSVADPARNHRFITQNYAKQLFVRGDNVVMVMEERRPAPTSKERKAEKLHEKSQRKAWSKGIYQ</sequence>
<feature type="domain" description="Sm" evidence="2">
    <location>
        <begin position="190"/>
        <end position="291"/>
    </location>
</feature>
<evidence type="ECO:0000313" key="4">
    <source>
        <dbReference type="Proteomes" id="UP000794436"/>
    </source>
</evidence>
<name>A0A8K1FHD1_PYTOL</name>